<dbReference type="PANTHER" id="PTHR34039:SF1">
    <property type="entry name" value="UPF0102 PROTEIN YRAN"/>
    <property type="match status" value="1"/>
</dbReference>
<comment type="similarity">
    <text evidence="1 2">Belongs to the UPF0102 family.</text>
</comment>
<dbReference type="Gene3D" id="3.40.1350.10">
    <property type="match status" value="1"/>
</dbReference>
<accession>A0ABP8VES5</accession>
<dbReference type="SUPFAM" id="SSF52980">
    <property type="entry name" value="Restriction endonuclease-like"/>
    <property type="match status" value="1"/>
</dbReference>
<evidence type="ECO:0000256" key="2">
    <source>
        <dbReference type="HAMAP-Rule" id="MF_00048"/>
    </source>
</evidence>
<dbReference type="CDD" id="cd20736">
    <property type="entry name" value="PoNe_Nuclease"/>
    <property type="match status" value="1"/>
</dbReference>
<evidence type="ECO:0000313" key="3">
    <source>
        <dbReference type="EMBL" id="GAA4658843.1"/>
    </source>
</evidence>
<dbReference type="InterPro" id="IPR011856">
    <property type="entry name" value="tRNA_endonuc-like_dom_sf"/>
</dbReference>
<dbReference type="NCBIfam" id="NF009150">
    <property type="entry name" value="PRK12497.1-3"/>
    <property type="match status" value="1"/>
</dbReference>
<dbReference type="EMBL" id="BAABIL010000646">
    <property type="protein sequence ID" value="GAA4658843.1"/>
    <property type="molecule type" value="Genomic_DNA"/>
</dbReference>
<dbReference type="Pfam" id="PF02021">
    <property type="entry name" value="UPF0102"/>
    <property type="match status" value="1"/>
</dbReference>
<comment type="caution">
    <text evidence="3">The sequence shown here is derived from an EMBL/GenBank/DDBJ whole genome shotgun (WGS) entry which is preliminary data.</text>
</comment>
<sequence length="118" mass="12859">MRAEDAVGGYGERIAARHLEQAGMVVLARNWRCELGELDLIARDGDCLVVCEVKTRRSTAAGHPLEAVTPVKLARLRRLAAAWMSAHGVHPREVRLDVVGVLRPLRGPAVVEHLRGVG</sequence>
<protein>
    <recommendedName>
        <fullName evidence="2">UPF0102 protein GCM10023225_32840</fullName>
    </recommendedName>
</protein>
<dbReference type="HAMAP" id="MF_00048">
    <property type="entry name" value="UPF0102"/>
    <property type="match status" value="1"/>
</dbReference>
<reference evidence="4" key="1">
    <citation type="journal article" date="2019" name="Int. J. Syst. Evol. Microbiol.">
        <title>The Global Catalogue of Microorganisms (GCM) 10K type strain sequencing project: providing services to taxonomists for standard genome sequencing and annotation.</title>
        <authorList>
            <consortium name="The Broad Institute Genomics Platform"/>
            <consortium name="The Broad Institute Genome Sequencing Center for Infectious Disease"/>
            <person name="Wu L."/>
            <person name="Ma J."/>
        </authorList>
    </citation>
    <scope>NUCLEOTIDE SEQUENCE [LARGE SCALE GENOMIC DNA]</scope>
    <source>
        <strain evidence="4">JCM 18126</strain>
    </source>
</reference>
<dbReference type="PANTHER" id="PTHR34039">
    <property type="entry name" value="UPF0102 PROTEIN YRAN"/>
    <property type="match status" value="1"/>
</dbReference>
<proteinExistence type="inferred from homology"/>
<dbReference type="InterPro" id="IPR003509">
    <property type="entry name" value="UPF0102_YraN-like"/>
</dbReference>
<organism evidence="3 4">
    <name type="scientific">Kineococcus glutinatus</name>
    <dbReference type="NCBI Taxonomy" id="1070872"/>
    <lineage>
        <taxon>Bacteria</taxon>
        <taxon>Bacillati</taxon>
        <taxon>Actinomycetota</taxon>
        <taxon>Actinomycetes</taxon>
        <taxon>Kineosporiales</taxon>
        <taxon>Kineosporiaceae</taxon>
        <taxon>Kineococcus</taxon>
    </lineage>
</organism>
<dbReference type="RefSeq" id="WP_345713871.1">
    <property type="nucleotide sequence ID" value="NZ_BAABIL010000646.1"/>
</dbReference>
<gene>
    <name evidence="3" type="ORF">GCM10023225_32840</name>
</gene>
<dbReference type="InterPro" id="IPR011335">
    <property type="entry name" value="Restrct_endonuc-II-like"/>
</dbReference>
<keyword evidence="4" id="KW-1185">Reference proteome</keyword>
<name>A0ABP8VES5_9ACTN</name>
<dbReference type="Proteomes" id="UP001501195">
    <property type="component" value="Unassembled WGS sequence"/>
</dbReference>
<evidence type="ECO:0000313" key="4">
    <source>
        <dbReference type="Proteomes" id="UP001501195"/>
    </source>
</evidence>
<evidence type="ECO:0000256" key="1">
    <source>
        <dbReference type="ARBA" id="ARBA00006738"/>
    </source>
</evidence>
<dbReference type="NCBIfam" id="NF009154">
    <property type="entry name" value="PRK12497.3-3"/>
    <property type="match status" value="1"/>
</dbReference>